<dbReference type="OrthoDB" id="8870348at2"/>
<dbReference type="Gene3D" id="3.40.50.12780">
    <property type="entry name" value="N-terminal domain of ligase-like"/>
    <property type="match status" value="1"/>
</dbReference>
<dbReference type="Pfam" id="PF00501">
    <property type="entry name" value="AMP-binding"/>
    <property type="match status" value="1"/>
</dbReference>
<dbReference type="Proteomes" id="UP000193420">
    <property type="component" value="Unassembled WGS sequence"/>
</dbReference>
<dbReference type="RefSeq" id="WP_085500315.1">
    <property type="nucleotide sequence ID" value="NZ_FXAO01000008.1"/>
</dbReference>
<gene>
    <name evidence="4" type="ORF">SAMN03080602_03613</name>
</gene>
<dbReference type="PANTHER" id="PTHR43201:SF5">
    <property type="entry name" value="MEDIUM-CHAIN ACYL-COA LIGASE ACSF2, MITOCHONDRIAL"/>
    <property type="match status" value="1"/>
</dbReference>
<keyword evidence="2 4" id="KW-0436">Ligase</keyword>
<dbReference type="GO" id="GO:0006631">
    <property type="term" value="P:fatty acid metabolic process"/>
    <property type="evidence" value="ECO:0007669"/>
    <property type="project" value="TreeGrafter"/>
</dbReference>
<dbReference type="AlphaFoldDB" id="A0A1X7L1A1"/>
<evidence type="ECO:0000313" key="4">
    <source>
        <dbReference type="EMBL" id="SMG47480.1"/>
    </source>
</evidence>
<dbReference type="InterPro" id="IPR045851">
    <property type="entry name" value="AMP-bd_C_sf"/>
</dbReference>
<organism evidence="4 5">
    <name type="scientific">Arenibacter troitsensis</name>
    <dbReference type="NCBI Taxonomy" id="188872"/>
    <lineage>
        <taxon>Bacteria</taxon>
        <taxon>Pseudomonadati</taxon>
        <taxon>Bacteroidota</taxon>
        <taxon>Flavobacteriia</taxon>
        <taxon>Flavobacteriales</taxon>
        <taxon>Flavobacteriaceae</taxon>
        <taxon>Arenibacter</taxon>
    </lineage>
</organism>
<proteinExistence type="inferred from homology"/>
<dbReference type="PANTHER" id="PTHR43201">
    <property type="entry name" value="ACYL-COA SYNTHETASE"/>
    <property type="match status" value="1"/>
</dbReference>
<dbReference type="STRING" id="188872.SAMN03080602_03613"/>
<dbReference type="EMBL" id="FXAO01000008">
    <property type="protein sequence ID" value="SMG47480.1"/>
    <property type="molecule type" value="Genomic_DNA"/>
</dbReference>
<dbReference type="GO" id="GO:0031956">
    <property type="term" value="F:medium-chain fatty acid-CoA ligase activity"/>
    <property type="evidence" value="ECO:0007669"/>
    <property type="project" value="TreeGrafter"/>
</dbReference>
<comment type="similarity">
    <text evidence="1">Belongs to the ATP-dependent AMP-binding enzyme family.</text>
</comment>
<sequence>MKKVISTFKNIHPKFKYNGIHYDFGVLKELAYSLVKEGKDYEKSVGNFLMDWLDDTNTILVKTSGSTGVPKTVLLKKEHMVNSAWATGAFFKMGPGTKALLCLSTDHIAGRMMLVRAIVLGWEIDLVEPSSNPLQFTSKHYDFAAMVPMQVQGAFPYLKQIGTLIIGGAPISPELKLDLNKVDTRIFETYGMTETVTHIAVKEHAKGPEDHNFKTLPDVVLSRDERDCLVIEAPKVSDAVIVTNDVINLISPNEFHWLGRYDNVINSGGVKLIPEQLESKLSILIKSRFFVAGIPDAYLGQKLILVVEGDIDGNQLSQDIKSLNSISKYEIPKEIFSVPQFVETGSGKVNRVETLRLLHLK</sequence>
<dbReference type="SUPFAM" id="SSF56801">
    <property type="entry name" value="Acetyl-CoA synthetase-like"/>
    <property type="match status" value="1"/>
</dbReference>
<dbReference type="Gene3D" id="3.30.300.30">
    <property type="match status" value="1"/>
</dbReference>
<evidence type="ECO:0000256" key="2">
    <source>
        <dbReference type="ARBA" id="ARBA00022598"/>
    </source>
</evidence>
<reference evidence="5" key="1">
    <citation type="submission" date="2017-04" db="EMBL/GenBank/DDBJ databases">
        <authorList>
            <person name="Varghese N."/>
            <person name="Submissions S."/>
        </authorList>
    </citation>
    <scope>NUCLEOTIDE SEQUENCE [LARGE SCALE GENOMIC DNA]</scope>
    <source>
        <strain evidence="5">DSM 19835</strain>
    </source>
</reference>
<protein>
    <submittedName>
        <fullName evidence="4">O-succinylbenzoic acid--CoA ligase</fullName>
    </submittedName>
</protein>
<keyword evidence="5" id="KW-1185">Reference proteome</keyword>
<evidence type="ECO:0000259" key="3">
    <source>
        <dbReference type="Pfam" id="PF00501"/>
    </source>
</evidence>
<dbReference type="InterPro" id="IPR000873">
    <property type="entry name" value="AMP-dep_synth/lig_dom"/>
</dbReference>
<name>A0A1X7L1A1_9FLAO</name>
<feature type="domain" description="AMP-dependent synthetase/ligase" evidence="3">
    <location>
        <begin position="60"/>
        <end position="205"/>
    </location>
</feature>
<dbReference type="InterPro" id="IPR042099">
    <property type="entry name" value="ANL_N_sf"/>
</dbReference>
<evidence type="ECO:0000313" key="5">
    <source>
        <dbReference type="Proteomes" id="UP000193420"/>
    </source>
</evidence>
<evidence type="ECO:0000256" key="1">
    <source>
        <dbReference type="ARBA" id="ARBA00006432"/>
    </source>
</evidence>
<accession>A0A1X7L1A1</accession>